<feature type="site" description="Transition state stabilizer" evidence="7">
    <location>
        <position position="17"/>
    </location>
</feature>
<dbReference type="CDD" id="cd02516">
    <property type="entry name" value="CDP-ME_synthetase"/>
    <property type="match status" value="1"/>
</dbReference>
<dbReference type="InterPro" id="IPR050088">
    <property type="entry name" value="IspD/TarI_cytidylyltransf_bact"/>
</dbReference>
<gene>
    <name evidence="7 8" type="primary">ispD</name>
    <name evidence="8" type="ORF">ACFSCS_04220</name>
</gene>
<proteinExistence type="inferred from homology"/>
<dbReference type="PANTHER" id="PTHR32125">
    <property type="entry name" value="2-C-METHYL-D-ERYTHRITOL 4-PHOSPHATE CYTIDYLYLTRANSFERASE, CHLOROPLASTIC"/>
    <property type="match status" value="1"/>
</dbReference>
<dbReference type="Pfam" id="PF01128">
    <property type="entry name" value="IspD"/>
    <property type="match status" value="1"/>
</dbReference>
<dbReference type="EMBL" id="JBHUFZ010000008">
    <property type="protein sequence ID" value="MFD1889394.1"/>
    <property type="molecule type" value="Genomic_DNA"/>
</dbReference>
<dbReference type="Gene3D" id="3.90.550.10">
    <property type="entry name" value="Spore Coat Polysaccharide Biosynthesis Protein SpsA, Chain A"/>
    <property type="match status" value="1"/>
</dbReference>
<dbReference type="InterPro" id="IPR018294">
    <property type="entry name" value="ISPD_synthase_CS"/>
</dbReference>
<evidence type="ECO:0000313" key="9">
    <source>
        <dbReference type="Proteomes" id="UP001597326"/>
    </source>
</evidence>
<evidence type="ECO:0000313" key="8">
    <source>
        <dbReference type="EMBL" id="MFD1889394.1"/>
    </source>
</evidence>
<feature type="site" description="Positions MEP for the nucleophilic attack" evidence="7">
    <location>
        <position position="151"/>
    </location>
</feature>
<evidence type="ECO:0000256" key="6">
    <source>
        <dbReference type="ARBA" id="ARBA00023229"/>
    </source>
</evidence>
<dbReference type="InterPro" id="IPR029044">
    <property type="entry name" value="Nucleotide-diphossugar_trans"/>
</dbReference>
<evidence type="ECO:0000256" key="5">
    <source>
        <dbReference type="ARBA" id="ARBA00022695"/>
    </source>
</evidence>
<feature type="site" description="Transition state stabilizer" evidence="7">
    <location>
        <position position="24"/>
    </location>
</feature>
<name>A0ABW4RUB6_9ACTN</name>
<evidence type="ECO:0000256" key="7">
    <source>
        <dbReference type="HAMAP-Rule" id="MF_00108"/>
    </source>
</evidence>
<dbReference type="InterPro" id="IPR034683">
    <property type="entry name" value="IspD/TarI"/>
</dbReference>
<comment type="function">
    <text evidence="7">Catalyzes the formation of 4-diphosphocytidyl-2-C-methyl-D-erythritol from CTP and 2-C-methyl-D-erythritol 4-phosphate (MEP).</text>
</comment>
<comment type="catalytic activity">
    <reaction evidence="1 7">
        <text>2-C-methyl-D-erythritol 4-phosphate + CTP + H(+) = 4-CDP-2-C-methyl-D-erythritol + diphosphate</text>
        <dbReference type="Rhea" id="RHEA:13429"/>
        <dbReference type="ChEBI" id="CHEBI:15378"/>
        <dbReference type="ChEBI" id="CHEBI:33019"/>
        <dbReference type="ChEBI" id="CHEBI:37563"/>
        <dbReference type="ChEBI" id="CHEBI:57823"/>
        <dbReference type="ChEBI" id="CHEBI:58262"/>
        <dbReference type="EC" id="2.7.7.60"/>
    </reaction>
</comment>
<dbReference type="PANTHER" id="PTHR32125:SF4">
    <property type="entry name" value="2-C-METHYL-D-ERYTHRITOL 4-PHOSPHATE CYTIDYLYLTRANSFERASE, CHLOROPLASTIC"/>
    <property type="match status" value="1"/>
</dbReference>
<evidence type="ECO:0000256" key="3">
    <source>
        <dbReference type="ARBA" id="ARBA00009789"/>
    </source>
</evidence>
<keyword evidence="5 7" id="KW-0548">Nucleotidyltransferase</keyword>
<evidence type="ECO:0000256" key="1">
    <source>
        <dbReference type="ARBA" id="ARBA00001282"/>
    </source>
</evidence>
<dbReference type="SUPFAM" id="SSF53448">
    <property type="entry name" value="Nucleotide-diphospho-sugar transferases"/>
    <property type="match status" value="1"/>
</dbReference>
<comment type="caution">
    <text evidence="8">The sequence shown here is derived from an EMBL/GenBank/DDBJ whole genome shotgun (WGS) entry which is preliminary data.</text>
</comment>
<sequence>MTQPVVAVLVAAGSGTRLGGEVPKALVRVAGRTLVEWSMEAMAQGGCDRAVVVAAASLAEEFRRVLAGSPIPVVVTVGGERRQDSVANGLELAGEHGIVLVHDAARPFVPAEVVRGVITAVAQGSPCVIPVVPVVDTIRERTPTGPQVVDRSRLVAVQTPQGFDLDTLRQAHAEAARRGLEVTDDAAVCEALGHPVHLVAGSRESNKVTEPLDVLLARAIAAGRGHEED</sequence>
<comment type="pathway">
    <text evidence="2 7">Isoprenoid biosynthesis; isopentenyl diphosphate biosynthesis via DXP pathway; isopentenyl diphosphate from 1-deoxy-D-xylulose 5-phosphate: step 2/6.</text>
</comment>
<dbReference type="Proteomes" id="UP001597326">
    <property type="component" value="Unassembled WGS sequence"/>
</dbReference>
<keyword evidence="6 7" id="KW-0414">Isoprene biosynthesis</keyword>
<protein>
    <recommendedName>
        <fullName evidence="7">2-C-methyl-D-erythritol 4-phosphate cytidylyltransferase</fullName>
        <ecNumber evidence="7">2.7.7.60</ecNumber>
    </recommendedName>
    <alternativeName>
        <fullName evidence="7">4-diphosphocytidyl-2C-methyl-D-erythritol synthase</fullName>
    </alternativeName>
    <alternativeName>
        <fullName evidence="7">MEP cytidylyltransferase</fullName>
        <shortName evidence="7">MCT</shortName>
    </alternativeName>
</protein>
<dbReference type="HAMAP" id="MF_00108">
    <property type="entry name" value="IspD"/>
    <property type="match status" value="1"/>
</dbReference>
<reference evidence="9" key="1">
    <citation type="journal article" date="2019" name="Int. J. Syst. Evol. Microbiol.">
        <title>The Global Catalogue of Microorganisms (GCM) 10K type strain sequencing project: providing services to taxonomists for standard genome sequencing and annotation.</title>
        <authorList>
            <consortium name="The Broad Institute Genomics Platform"/>
            <consortium name="The Broad Institute Genome Sequencing Center for Infectious Disease"/>
            <person name="Wu L."/>
            <person name="Ma J."/>
        </authorList>
    </citation>
    <scope>NUCLEOTIDE SEQUENCE [LARGE SCALE GENOMIC DNA]</scope>
    <source>
        <strain evidence="9">CAIM 431</strain>
    </source>
</reference>
<organism evidence="8 9">
    <name type="scientific">Luteococcus peritonei</name>
    <dbReference type="NCBI Taxonomy" id="88874"/>
    <lineage>
        <taxon>Bacteria</taxon>
        <taxon>Bacillati</taxon>
        <taxon>Actinomycetota</taxon>
        <taxon>Actinomycetes</taxon>
        <taxon>Propionibacteriales</taxon>
        <taxon>Propionibacteriaceae</taxon>
        <taxon>Luteococcus</taxon>
    </lineage>
</organism>
<dbReference type="NCBIfam" id="TIGR00453">
    <property type="entry name" value="ispD"/>
    <property type="match status" value="1"/>
</dbReference>
<accession>A0ABW4RUB6</accession>
<dbReference type="GO" id="GO:0050518">
    <property type="term" value="F:2-C-methyl-D-erythritol 4-phosphate cytidylyltransferase activity"/>
    <property type="evidence" value="ECO:0007669"/>
    <property type="project" value="UniProtKB-EC"/>
</dbReference>
<keyword evidence="4 7" id="KW-0808">Transferase</keyword>
<keyword evidence="9" id="KW-1185">Reference proteome</keyword>
<comment type="similarity">
    <text evidence="3 7">Belongs to the IspD/TarI cytidylyltransferase family. IspD subfamily.</text>
</comment>
<evidence type="ECO:0000256" key="2">
    <source>
        <dbReference type="ARBA" id="ARBA00004787"/>
    </source>
</evidence>
<dbReference type="InterPro" id="IPR001228">
    <property type="entry name" value="IspD"/>
</dbReference>
<dbReference type="RefSeq" id="WP_343872417.1">
    <property type="nucleotide sequence ID" value="NZ_BAAAIX010000007.1"/>
</dbReference>
<dbReference type="PROSITE" id="PS01295">
    <property type="entry name" value="ISPD"/>
    <property type="match status" value="1"/>
</dbReference>
<dbReference type="EC" id="2.7.7.60" evidence="7"/>
<feature type="site" description="Positions MEP for the nucleophilic attack" evidence="7">
    <location>
        <position position="207"/>
    </location>
</feature>
<evidence type="ECO:0000256" key="4">
    <source>
        <dbReference type="ARBA" id="ARBA00022679"/>
    </source>
</evidence>